<dbReference type="EMBL" id="CAUYUE010000010">
    <property type="protein sequence ID" value="CAK0784543.1"/>
    <property type="molecule type" value="Genomic_DNA"/>
</dbReference>
<comment type="caution">
    <text evidence="7">The sequence shown here is derived from an EMBL/GenBank/DDBJ whole genome shotgun (WGS) entry which is preliminary data.</text>
</comment>
<dbReference type="Gene3D" id="1.10.1420.10">
    <property type="match status" value="2"/>
</dbReference>
<dbReference type="Pfam" id="PF00488">
    <property type="entry name" value="MutS_V"/>
    <property type="match status" value="1"/>
</dbReference>
<dbReference type="PIRSF" id="PIRSF005813">
    <property type="entry name" value="MSH2"/>
    <property type="match status" value="1"/>
</dbReference>
<keyword evidence="4" id="KW-0238">DNA-binding</keyword>
<dbReference type="PANTHER" id="PTHR11361">
    <property type="entry name" value="DNA MISMATCH REPAIR PROTEIN MUTS FAMILY MEMBER"/>
    <property type="match status" value="1"/>
</dbReference>
<proteinExistence type="inferred from homology"/>
<keyword evidence="5" id="KW-0469">Meiosis</keyword>
<dbReference type="InterPro" id="IPR036187">
    <property type="entry name" value="DNA_mismatch_repair_MutS_sf"/>
</dbReference>
<dbReference type="AlphaFoldDB" id="A0AAV1IF71"/>
<dbReference type="GO" id="GO:0005634">
    <property type="term" value="C:nucleus"/>
    <property type="evidence" value="ECO:0007669"/>
    <property type="project" value="TreeGrafter"/>
</dbReference>
<keyword evidence="8" id="KW-1185">Reference proteome</keyword>
<protein>
    <recommendedName>
        <fullName evidence="6">DNA mismatch repair proteins mutS family domain-containing protein</fullName>
    </recommendedName>
</protein>
<dbReference type="Gene3D" id="3.40.50.300">
    <property type="entry name" value="P-loop containing nucleotide triphosphate hydrolases"/>
    <property type="match status" value="1"/>
</dbReference>
<dbReference type="GO" id="GO:0005524">
    <property type="term" value="F:ATP binding"/>
    <property type="evidence" value="ECO:0007669"/>
    <property type="project" value="UniProtKB-KW"/>
</dbReference>
<dbReference type="InterPro" id="IPR045076">
    <property type="entry name" value="MutS"/>
</dbReference>
<dbReference type="InterPro" id="IPR000432">
    <property type="entry name" value="DNA_mismatch_repair_MutS_C"/>
</dbReference>
<evidence type="ECO:0000256" key="5">
    <source>
        <dbReference type="ARBA" id="ARBA00023254"/>
    </source>
</evidence>
<dbReference type="Pfam" id="PF05192">
    <property type="entry name" value="MutS_III"/>
    <property type="match status" value="1"/>
</dbReference>
<dbReference type="Pfam" id="PF05190">
    <property type="entry name" value="MutS_IV"/>
    <property type="match status" value="1"/>
</dbReference>
<dbReference type="Proteomes" id="UP001314263">
    <property type="component" value="Unassembled WGS sequence"/>
</dbReference>
<dbReference type="SUPFAM" id="SSF48334">
    <property type="entry name" value="DNA repair protein MutS, domain III"/>
    <property type="match status" value="1"/>
</dbReference>
<dbReference type="SMART" id="SM00533">
    <property type="entry name" value="MUTSd"/>
    <property type="match status" value="1"/>
</dbReference>
<dbReference type="PANTHER" id="PTHR11361:SF21">
    <property type="entry name" value="MUTS PROTEIN HOMOLOG 4"/>
    <property type="match status" value="1"/>
</dbReference>
<evidence type="ECO:0000313" key="8">
    <source>
        <dbReference type="Proteomes" id="UP001314263"/>
    </source>
</evidence>
<dbReference type="GO" id="GO:0030983">
    <property type="term" value="F:mismatched DNA binding"/>
    <property type="evidence" value="ECO:0007669"/>
    <property type="project" value="InterPro"/>
</dbReference>
<gene>
    <name evidence="7" type="ORF">CVIRNUC_007747</name>
</gene>
<organism evidence="7 8">
    <name type="scientific">Coccomyxa viridis</name>
    <dbReference type="NCBI Taxonomy" id="1274662"/>
    <lineage>
        <taxon>Eukaryota</taxon>
        <taxon>Viridiplantae</taxon>
        <taxon>Chlorophyta</taxon>
        <taxon>core chlorophytes</taxon>
        <taxon>Trebouxiophyceae</taxon>
        <taxon>Trebouxiophyceae incertae sedis</taxon>
        <taxon>Coccomyxaceae</taxon>
        <taxon>Coccomyxa</taxon>
    </lineage>
</organism>
<dbReference type="SMART" id="SM00534">
    <property type="entry name" value="MUTSac"/>
    <property type="match status" value="1"/>
</dbReference>
<accession>A0AAV1IF71</accession>
<comment type="similarity">
    <text evidence="1">Belongs to the DNA mismatch repair MutS family.</text>
</comment>
<evidence type="ECO:0000256" key="3">
    <source>
        <dbReference type="ARBA" id="ARBA00022840"/>
    </source>
</evidence>
<dbReference type="SUPFAM" id="SSF52540">
    <property type="entry name" value="P-loop containing nucleoside triphosphate hydrolases"/>
    <property type="match status" value="1"/>
</dbReference>
<dbReference type="PROSITE" id="PS00486">
    <property type="entry name" value="DNA_MISMATCH_REPAIR_2"/>
    <property type="match status" value="1"/>
</dbReference>
<dbReference type="InterPro" id="IPR027417">
    <property type="entry name" value="P-loop_NTPase"/>
</dbReference>
<sequence length="661" mass="71207">MQEKHTVLGTGSVHVCLMSPASFVHIDSVTVDALELVKPLRAGNQQRSKAMTLFNLLNHTKTACGAKLLRANILQPLTHVGTLSLRYDAVEELLASEELLVDVAQGLLALPRDLDKVCRGLATKAATTGAPKKDPAARIATLVQSVILLREALTALPGLAQVLQPAKAELLKAVASAAAHPVFAGMLNSINAVLDEDVQSAKTPFVNRTQQCFAVKTGTDSFLDLARSAFCRISEDVHKLAAAYSEQFKLTLKLQYAAKRGFYFSTPKPGAGAKEKEVPPLPKDFIQVDSLRSRTNVTCTTHKLNALNARLSDAATDCLVLTEQILEGAVASACKEVDALHRLLNGIALLDVLQSFATMINAAPGQYVRPQMSERGPMAIVEGRHPLMEQLQGSDAFVPNDTYLADCSSFHIISGPNMAGKSTYLRQVALIAVMAHAGCFVSAKFAALQVMDRLLTRLGSSDSIESNSSSFLTEMQETAHILSTATERSLIVIDELGKSTATSDGIAIAWAVSEELIGLGAYSLFATHFTALSQLAELYPNAQLWHFTVESSAQGLHYGHKLLPGEQHSVHYGLLLAPVVGVLDDVAIEARRIAELAEQANSRPIATSCTKKAEELRAVYHMAHRLTCIALAAKEKPHSSFARKQLGRLKREACQLLSNVS</sequence>
<reference evidence="7 8" key="1">
    <citation type="submission" date="2023-10" db="EMBL/GenBank/DDBJ databases">
        <authorList>
            <person name="Maclean D."/>
            <person name="Macfadyen A."/>
        </authorList>
    </citation>
    <scope>NUCLEOTIDE SEQUENCE [LARGE SCALE GENOMIC DNA]</scope>
</reference>
<evidence type="ECO:0000256" key="2">
    <source>
        <dbReference type="ARBA" id="ARBA00022741"/>
    </source>
</evidence>
<dbReference type="InterPro" id="IPR007696">
    <property type="entry name" value="DNA_mismatch_repair_MutS_core"/>
</dbReference>
<dbReference type="GO" id="GO:0140664">
    <property type="term" value="F:ATP-dependent DNA damage sensor activity"/>
    <property type="evidence" value="ECO:0007669"/>
    <property type="project" value="InterPro"/>
</dbReference>
<dbReference type="GO" id="GO:0007131">
    <property type="term" value="P:reciprocal meiotic recombination"/>
    <property type="evidence" value="ECO:0007669"/>
    <property type="project" value="TreeGrafter"/>
</dbReference>
<evidence type="ECO:0000256" key="4">
    <source>
        <dbReference type="ARBA" id="ARBA00023125"/>
    </source>
</evidence>
<feature type="domain" description="DNA mismatch repair proteins mutS family" evidence="6">
    <location>
        <begin position="489"/>
        <end position="505"/>
    </location>
</feature>
<evidence type="ECO:0000256" key="1">
    <source>
        <dbReference type="ARBA" id="ARBA00006271"/>
    </source>
</evidence>
<dbReference type="GO" id="GO:0006298">
    <property type="term" value="P:mismatch repair"/>
    <property type="evidence" value="ECO:0007669"/>
    <property type="project" value="InterPro"/>
</dbReference>
<evidence type="ECO:0000313" key="7">
    <source>
        <dbReference type="EMBL" id="CAK0784543.1"/>
    </source>
</evidence>
<name>A0AAV1IF71_9CHLO</name>
<dbReference type="InterPro" id="IPR011184">
    <property type="entry name" value="DNA_mismatch_repair_Msh2"/>
</dbReference>
<evidence type="ECO:0000259" key="6">
    <source>
        <dbReference type="PROSITE" id="PS00486"/>
    </source>
</evidence>
<dbReference type="FunFam" id="3.40.50.300:FF:000870">
    <property type="entry name" value="MutS protein homolog 4"/>
    <property type="match status" value="1"/>
</dbReference>
<keyword evidence="3" id="KW-0067">ATP-binding</keyword>
<dbReference type="InterPro" id="IPR007861">
    <property type="entry name" value="DNA_mismatch_repair_MutS_clamp"/>
</dbReference>
<keyword evidence="2" id="KW-0547">Nucleotide-binding</keyword>